<gene>
    <name evidence="1" type="ORF">NCTC10742_00915</name>
</gene>
<dbReference type="Proteomes" id="UP000254291">
    <property type="component" value="Unassembled WGS sequence"/>
</dbReference>
<organism evidence="1 2">
    <name type="scientific">Mycolicibacterium gilvum</name>
    <dbReference type="NCBI Taxonomy" id="1804"/>
    <lineage>
        <taxon>Bacteria</taxon>
        <taxon>Bacillati</taxon>
        <taxon>Actinomycetota</taxon>
        <taxon>Actinomycetes</taxon>
        <taxon>Mycobacteriales</taxon>
        <taxon>Mycobacteriaceae</taxon>
        <taxon>Mycolicibacterium</taxon>
    </lineage>
</organism>
<dbReference type="AlphaFoldDB" id="A0A378SHS3"/>
<dbReference type="EMBL" id="UGQM01000001">
    <property type="protein sequence ID" value="STZ41708.1"/>
    <property type="molecule type" value="Genomic_DNA"/>
</dbReference>
<sequence>MNDANLDDPNEAIRTNLESAREHVKAGGARLIADTFPLVNVDSRRAIAEITANLISLEEAIDGVIGSEAGG</sequence>
<evidence type="ECO:0000313" key="2">
    <source>
        <dbReference type="Proteomes" id="UP000254291"/>
    </source>
</evidence>
<name>A0A378SHS3_9MYCO</name>
<protein>
    <submittedName>
        <fullName evidence="1">Uncharacterized protein</fullName>
    </submittedName>
</protein>
<evidence type="ECO:0000313" key="1">
    <source>
        <dbReference type="EMBL" id="STZ41708.1"/>
    </source>
</evidence>
<reference evidence="1 2" key="1">
    <citation type="submission" date="2018-06" db="EMBL/GenBank/DDBJ databases">
        <authorList>
            <consortium name="Pathogen Informatics"/>
            <person name="Doyle S."/>
        </authorList>
    </citation>
    <scope>NUCLEOTIDE SEQUENCE [LARGE SCALE GENOMIC DNA]</scope>
    <source>
        <strain evidence="1 2">NCTC10742</strain>
    </source>
</reference>
<proteinExistence type="predicted"/>
<dbReference type="RefSeq" id="WP_115326596.1">
    <property type="nucleotide sequence ID" value="NZ_JACKST010000065.1"/>
</dbReference>
<accession>A0A378SHS3</accession>